<reference evidence="1 2" key="1">
    <citation type="submission" date="2024-09" db="EMBL/GenBank/DDBJ databases">
        <title>Chromosome-scale assembly of Riccia fluitans.</title>
        <authorList>
            <person name="Paukszto L."/>
            <person name="Sawicki J."/>
            <person name="Karawczyk K."/>
            <person name="Piernik-Szablinska J."/>
            <person name="Szczecinska M."/>
            <person name="Mazdziarz M."/>
        </authorList>
    </citation>
    <scope>NUCLEOTIDE SEQUENCE [LARGE SCALE GENOMIC DNA]</scope>
    <source>
        <strain evidence="1">Rf_01</strain>
        <tissue evidence="1">Aerial parts of the thallus</tissue>
    </source>
</reference>
<dbReference type="Proteomes" id="UP001605036">
    <property type="component" value="Unassembled WGS sequence"/>
</dbReference>
<comment type="caution">
    <text evidence="1">The sequence shown here is derived from an EMBL/GenBank/DDBJ whole genome shotgun (WGS) entry which is preliminary data.</text>
</comment>
<gene>
    <name evidence="1" type="ORF">R1flu_020294</name>
</gene>
<organism evidence="1 2">
    <name type="scientific">Riccia fluitans</name>
    <dbReference type="NCBI Taxonomy" id="41844"/>
    <lineage>
        <taxon>Eukaryota</taxon>
        <taxon>Viridiplantae</taxon>
        <taxon>Streptophyta</taxon>
        <taxon>Embryophyta</taxon>
        <taxon>Marchantiophyta</taxon>
        <taxon>Marchantiopsida</taxon>
        <taxon>Marchantiidae</taxon>
        <taxon>Marchantiales</taxon>
        <taxon>Ricciaceae</taxon>
        <taxon>Riccia</taxon>
    </lineage>
</organism>
<dbReference type="EMBL" id="JBHFFA010000001">
    <property type="protein sequence ID" value="KAL2652166.1"/>
    <property type="molecule type" value="Genomic_DNA"/>
</dbReference>
<keyword evidence="2" id="KW-1185">Reference proteome</keyword>
<accession>A0ABD1ZMS8</accession>
<sequence>MDQTSADPLASMSLPAHVTGPVLVRLLTSGVVWRMGKVRKLTERCSVFLQPISSRAFALVKFITLGGQRGFDGATIEFLQSGMSLGGVGDLLGLTCRDVEIQDQTFFVIPESTCKNSTVEAFNIDTQELEGRAVSAHNGLARSATLQMRYNLSLLVPCTNSEIGQVAIPAVARVMVGVEIGPACAGRSIYQAVAGLTYGCC</sequence>
<dbReference type="AlphaFoldDB" id="A0ABD1ZMS8"/>
<proteinExistence type="predicted"/>
<protein>
    <submittedName>
        <fullName evidence="1">Uncharacterized protein</fullName>
    </submittedName>
</protein>
<name>A0ABD1ZMS8_9MARC</name>
<evidence type="ECO:0000313" key="2">
    <source>
        <dbReference type="Proteomes" id="UP001605036"/>
    </source>
</evidence>
<evidence type="ECO:0000313" key="1">
    <source>
        <dbReference type="EMBL" id="KAL2652166.1"/>
    </source>
</evidence>